<dbReference type="EMBL" id="VTUX01000001">
    <property type="protein sequence ID" value="KAA1193978.1"/>
    <property type="molecule type" value="Genomic_DNA"/>
</dbReference>
<dbReference type="PANTHER" id="PTHR47894:SF4">
    <property type="entry name" value="HTH-TYPE TRANSCRIPTIONAL REGULATOR GADX"/>
    <property type="match status" value="1"/>
</dbReference>
<dbReference type="AlphaFoldDB" id="A0A5B0X5Y6"/>
<feature type="domain" description="HTH araC/xylS-type" evidence="4">
    <location>
        <begin position="237"/>
        <end position="335"/>
    </location>
</feature>
<dbReference type="SUPFAM" id="SSF46689">
    <property type="entry name" value="Homeodomain-like"/>
    <property type="match status" value="1"/>
</dbReference>
<dbReference type="GO" id="GO:0000976">
    <property type="term" value="F:transcription cis-regulatory region binding"/>
    <property type="evidence" value="ECO:0007669"/>
    <property type="project" value="TreeGrafter"/>
</dbReference>
<dbReference type="GO" id="GO:0005829">
    <property type="term" value="C:cytosol"/>
    <property type="evidence" value="ECO:0007669"/>
    <property type="project" value="TreeGrafter"/>
</dbReference>
<dbReference type="PROSITE" id="PS01124">
    <property type="entry name" value="HTH_ARAC_FAMILY_2"/>
    <property type="match status" value="1"/>
</dbReference>
<dbReference type="InterPro" id="IPR018062">
    <property type="entry name" value="HTH_AraC-typ_CS"/>
</dbReference>
<sequence length="341" mass="38540">MSRESYLVRSEVLAGFDDLVRELGGNPSRMYRRVELTEALMSNPDHMVPCANVSALLDTAARELGRSDFGLLLGARRKVFQVGLLWPLISHCPSVEQALKAATEHLHLHNRGILWQLDVKGNHAMLTRVDRVPSDVPTFQWAVYSTCSMFAGLKALCGQSWRPSAVGFIHPAPADSQLYDRFFGVKVEFNREFNLIDFPASDLAGDLHKRNSSLYGQLSRQIQALEEDYAQQEDFCSKVKLLIEQRVHTAQCTQTGIAEMMSMHPKTLQRELSRHGVTFRELKAEVRLDMAERYLQDSELPLTTVADILGFSELSSFSHAFKARHDLSPAEWRRQAKAEPV</sequence>
<dbReference type="InterPro" id="IPR009057">
    <property type="entry name" value="Homeodomain-like_sf"/>
</dbReference>
<dbReference type="InterPro" id="IPR018060">
    <property type="entry name" value="HTH_AraC"/>
</dbReference>
<dbReference type="PROSITE" id="PS00041">
    <property type="entry name" value="HTH_ARAC_FAMILY_1"/>
    <property type="match status" value="1"/>
</dbReference>
<evidence type="ECO:0000256" key="3">
    <source>
        <dbReference type="ARBA" id="ARBA00023163"/>
    </source>
</evidence>
<proteinExistence type="predicted"/>
<keyword evidence="6" id="KW-1185">Reference proteome</keyword>
<dbReference type="PANTHER" id="PTHR47894">
    <property type="entry name" value="HTH-TYPE TRANSCRIPTIONAL REGULATOR GADX"/>
    <property type="match status" value="1"/>
</dbReference>
<keyword evidence="1" id="KW-0805">Transcription regulation</keyword>
<dbReference type="InterPro" id="IPR032687">
    <property type="entry name" value="AraC-type_N"/>
</dbReference>
<dbReference type="Proteomes" id="UP000323708">
    <property type="component" value="Unassembled WGS sequence"/>
</dbReference>
<dbReference type="RefSeq" id="WP_149609447.1">
    <property type="nucleotide sequence ID" value="NZ_VTUX01000001.1"/>
</dbReference>
<keyword evidence="2" id="KW-0238">DNA-binding</keyword>
<gene>
    <name evidence="5" type="ORF">F0M18_00595</name>
</gene>
<evidence type="ECO:0000256" key="1">
    <source>
        <dbReference type="ARBA" id="ARBA00023015"/>
    </source>
</evidence>
<accession>A0A5B0X5Y6</accession>
<evidence type="ECO:0000259" key="4">
    <source>
        <dbReference type="PROSITE" id="PS01124"/>
    </source>
</evidence>
<dbReference type="SMART" id="SM00342">
    <property type="entry name" value="HTH_ARAC"/>
    <property type="match status" value="1"/>
</dbReference>
<evidence type="ECO:0000313" key="5">
    <source>
        <dbReference type="EMBL" id="KAA1193978.1"/>
    </source>
</evidence>
<reference evidence="5 6" key="1">
    <citation type="submission" date="2019-09" db="EMBL/GenBank/DDBJ databases">
        <authorList>
            <person name="Chen X.-Y."/>
        </authorList>
    </citation>
    <scope>NUCLEOTIDE SEQUENCE [LARGE SCALE GENOMIC DNA]</scope>
    <source>
        <strain evidence="5 6">NY5</strain>
    </source>
</reference>
<dbReference type="Gene3D" id="1.10.10.60">
    <property type="entry name" value="Homeodomain-like"/>
    <property type="match status" value="1"/>
</dbReference>
<dbReference type="GO" id="GO:0003700">
    <property type="term" value="F:DNA-binding transcription factor activity"/>
    <property type="evidence" value="ECO:0007669"/>
    <property type="project" value="InterPro"/>
</dbReference>
<protein>
    <submittedName>
        <fullName evidence="5">AraC family transcriptional regulator</fullName>
    </submittedName>
</protein>
<evidence type="ECO:0000313" key="6">
    <source>
        <dbReference type="Proteomes" id="UP000323708"/>
    </source>
</evidence>
<dbReference type="Pfam" id="PF12625">
    <property type="entry name" value="Arabinose_bd"/>
    <property type="match status" value="1"/>
</dbReference>
<evidence type="ECO:0000256" key="2">
    <source>
        <dbReference type="ARBA" id="ARBA00023125"/>
    </source>
</evidence>
<organism evidence="5 6">
    <name type="scientific">Pseudohalioglobus sediminis</name>
    <dbReference type="NCBI Taxonomy" id="2606449"/>
    <lineage>
        <taxon>Bacteria</taxon>
        <taxon>Pseudomonadati</taxon>
        <taxon>Pseudomonadota</taxon>
        <taxon>Gammaproteobacteria</taxon>
        <taxon>Cellvibrionales</taxon>
        <taxon>Halieaceae</taxon>
        <taxon>Pseudohalioglobus</taxon>
    </lineage>
</organism>
<comment type="caution">
    <text evidence="5">The sequence shown here is derived from an EMBL/GenBank/DDBJ whole genome shotgun (WGS) entry which is preliminary data.</text>
</comment>
<dbReference type="Pfam" id="PF12833">
    <property type="entry name" value="HTH_18"/>
    <property type="match status" value="1"/>
</dbReference>
<keyword evidence="3" id="KW-0804">Transcription</keyword>
<name>A0A5B0X5Y6_9GAMM</name>